<feature type="active site" description="Charge relay system" evidence="15">
    <location>
        <position position="316"/>
    </location>
</feature>
<proteinExistence type="predicted"/>
<dbReference type="SUPFAM" id="SSF52743">
    <property type="entry name" value="Subtilisin-like"/>
    <property type="match status" value="1"/>
</dbReference>
<evidence type="ECO:0000256" key="2">
    <source>
        <dbReference type="ARBA" id="ARBA00002451"/>
    </source>
</evidence>
<evidence type="ECO:0000259" key="17">
    <source>
        <dbReference type="PROSITE" id="PS51695"/>
    </source>
</evidence>
<dbReference type="EC" id="3.4.14.10" evidence="4"/>
<dbReference type="GO" id="GO:0008240">
    <property type="term" value="F:tripeptidyl-peptidase activity"/>
    <property type="evidence" value="ECO:0007669"/>
    <property type="project" value="UniProtKB-EC"/>
</dbReference>
<dbReference type="FunFam" id="3.40.50.200:FF:000015">
    <property type="entry name" value="Tripeptidyl peptidase A"/>
    <property type="match status" value="1"/>
</dbReference>
<evidence type="ECO:0000313" key="19">
    <source>
        <dbReference type="Proteomes" id="UP001217754"/>
    </source>
</evidence>
<feature type="signal peptide" evidence="16">
    <location>
        <begin position="1"/>
        <end position="23"/>
    </location>
</feature>
<sequence length="621" mass="67518">MAPPCWTALLLVALLAIALPASATPALLPDVVKERIIAPRGWTRYAVANDSEVIPLRIALKQAEPNSIERMLDLTSDPDSPNYLDHLSREQVLQLLKPSSNSSKAVNAWLDSHKVSSIHVDHAHQGDSVSIHVPVHKARRMLNADFSVFEHHSTGERVVRTTEYSLPRSVADHVEYVGGTTYFSTLRSLRSPNKVIDEAVDLEPLTRAARISRVNVHASGKPQPGVPSACNSSQVTSLCLRELYGTKGYKPRAPKKTHIGIAGFLGEKANYQDLNNFLKVQRPDALRGNATFDYVTINGEHNNQSLAASTGEAALDVQTVVGMTYPIRTSFYSVGGKPPFKKDKFTPTDTNEPYAELLEYLLRLPDHELPDVLSISYGDDEQTVPPAYARRVCTLIAALGLRGVSVFDSSGDQGVGGSEESQCVTNDGRKEKTFLPSFPATCPYVTVVGATKDFGPEKVTTKKFSFIVSGGGFSNYFPRPSYQNTSVPHYLSTTQGNKDHGMFNPEGRAYPDVSAQGSRFVISVNGKLQLISGTSASTPLFASVVSLLNDARIAQNKATLGFLNPLIYKRMGNTSAFTDVHIGSAKGCGHMHGFEAAEGWDPVTGFGTPNFPMMLQQVIQL</sequence>
<keyword evidence="9 15" id="KW-0378">Hydrolase</keyword>
<dbReference type="GO" id="GO:0046872">
    <property type="term" value="F:metal ion binding"/>
    <property type="evidence" value="ECO:0007669"/>
    <property type="project" value="UniProtKB-UniRule"/>
</dbReference>
<keyword evidence="7 15" id="KW-0479">Metal-binding</keyword>
<organism evidence="18 19">
    <name type="scientific">Malassezia japonica</name>
    <dbReference type="NCBI Taxonomy" id="223818"/>
    <lineage>
        <taxon>Eukaryota</taxon>
        <taxon>Fungi</taxon>
        <taxon>Dikarya</taxon>
        <taxon>Basidiomycota</taxon>
        <taxon>Ustilaginomycotina</taxon>
        <taxon>Malasseziomycetes</taxon>
        <taxon>Malasseziales</taxon>
        <taxon>Malasseziaceae</taxon>
        <taxon>Malassezia</taxon>
    </lineage>
</organism>
<keyword evidence="6 15" id="KW-0645">Protease</keyword>
<dbReference type="SUPFAM" id="SSF54897">
    <property type="entry name" value="Protease propeptides/inhibitors"/>
    <property type="match status" value="1"/>
</dbReference>
<evidence type="ECO:0000256" key="12">
    <source>
        <dbReference type="ARBA" id="ARBA00023026"/>
    </source>
</evidence>
<dbReference type="CDD" id="cd04056">
    <property type="entry name" value="Peptidases_S53"/>
    <property type="match status" value="1"/>
</dbReference>
<evidence type="ECO:0000256" key="9">
    <source>
        <dbReference type="ARBA" id="ARBA00022801"/>
    </source>
</evidence>
<evidence type="ECO:0000256" key="5">
    <source>
        <dbReference type="ARBA" id="ARBA00022525"/>
    </source>
</evidence>
<evidence type="ECO:0000256" key="11">
    <source>
        <dbReference type="ARBA" id="ARBA00022837"/>
    </source>
</evidence>
<dbReference type="Pfam" id="PF00082">
    <property type="entry name" value="Peptidase_S8"/>
    <property type="match status" value="1"/>
</dbReference>
<reference evidence="18" key="1">
    <citation type="submission" date="2023-03" db="EMBL/GenBank/DDBJ databases">
        <title>Mating type loci evolution in Malassezia.</title>
        <authorList>
            <person name="Coelho M.A."/>
        </authorList>
    </citation>
    <scope>NUCLEOTIDE SEQUENCE</scope>
    <source>
        <strain evidence="18">CBS 9431</strain>
    </source>
</reference>
<dbReference type="EMBL" id="CP119959">
    <property type="protein sequence ID" value="WFD38257.1"/>
    <property type="molecule type" value="Genomic_DNA"/>
</dbReference>
<feature type="binding site" evidence="15">
    <location>
        <position position="579"/>
    </location>
    <ligand>
        <name>Ca(2+)</name>
        <dbReference type="ChEBI" id="CHEBI:29108"/>
    </ligand>
</feature>
<evidence type="ECO:0000256" key="3">
    <source>
        <dbReference type="ARBA" id="ARBA00004239"/>
    </source>
</evidence>
<dbReference type="PROSITE" id="PS51695">
    <property type="entry name" value="SEDOLISIN"/>
    <property type="match status" value="1"/>
</dbReference>
<evidence type="ECO:0000256" key="4">
    <source>
        <dbReference type="ARBA" id="ARBA00012462"/>
    </source>
</evidence>
<evidence type="ECO:0000256" key="1">
    <source>
        <dbReference type="ARBA" id="ARBA00001910"/>
    </source>
</evidence>
<protein>
    <recommendedName>
        <fullName evidence="4">tripeptidyl-peptidase II</fullName>
        <ecNumber evidence="4">3.4.14.10</ecNumber>
    </recommendedName>
</protein>
<dbReference type="InterPro" id="IPR050819">
    <property type="entry name" value="Tripeptidyl-peptidase_I"/>
</dbReference>
<dbReference type="Pfam" id="PF09286">
    <property type="entry name" value="Pro-kuma_activ"/>
    <property type="match status" value="1"/>
</dbReference>
<keyword evidence="11 15" id="KW-0106">Calcium</keyword>
<keyword evidence="19" id="KW-1185">Reference proteome</keyword>
<keyword evidence="5" id="KW-0964">Secreted</keyword>
<keyword evidence="8 16" id="KW-0732">Signal</keyword>
<dbReference type="CDD" id="cd11377">
    <property type="entry name" value="Pro-peptidase_S53"/>
    <property type="match status" value="1"/>
</dbReference>
<accession>A0AAF0F4J0</accession>
<evidence type="ECO:0000256" key="6">
    <source>
        <dbReference type="ARBA" id="ARBA00022670"/>
    </source>
</evidence>
<dbReference type="GO" id="GO:0005576">
    <property type="term" value="C:extracellular region"/>
    <property type="evidence" value="ECO:0007669"/>
    <property type="project" value="UniProtKB-SubCell"/>
</dbReference>
<feature type="domain" description="Peptidase S53" evidence="17">
    <location>
        <begin position="234"/>
        <end position="621"/>
    </location>
</feature>
<name>A0AAF0F4J0_9BASI</name>
<dbReference type="InterPro" id="IPR036852">
    <property type="entry name" value="Peptidase_S8/S53_dom_sf"/>
</dbReference>
<comment type="subcellular location">
    <subcellularLocation>
        <location evidence="3">Secreted</location>
        <location evidence="3">Extracellular space</location>
    </subcellularLocation>
</comment>
<evidence type="ECO:0000256" key="8">
    <source>
        <dbReference type="ARBA" id="ARBA00022729"/>
    </source>
</evidence>
<dbReference type="GO" id="GO:0006508">
    <property type="term" value="P:proteolysis"/>
    <property type="evidence" value="ECO:0007669"/>
    <property type="project" value="UniProtKB-KW"/>
</dbReference>
<gene>
    <name evidence="18" type="ORF">MJAP1_001206</name>
</gene>
<dbReference type="InterPro" id="IPR015366">
    <property type="entry name" value="S53_propep"/>
</dbReference>
<evidence type="ECO:0000256" key="16">
    <source>
        <dbReference type="SAM" id="SignalP"/>
    </source>
</evidence>
<evidence type="ECO:0000256" key="7">
    <source>
        <dbReference type="ARBA" id="ARBA00022723"/>
    </source>
</evidence>
<feature type="binding site" evidence="15">
    <location>
        <position position="601"/>
    </location>
    <ligand>
        <name>Ca(2+)</name>
        <dbReference type="ChEBI" id="CHEBI:29108"/>
    </ligand>
</feature>
<dbReference type="InterPro" id="IPR030400">
    <property type="entry name" value="Sedolisin_dom"/>
</dbReference>
<dbReference type="GO" id="GO:0004252">
    <property type="term" value="F:serine-type endopeptidase activity"/>
    <property type="evidence" value="ECO:0007669"/>
    <property type="project" value="UniProtKB-UniRule"/>
</dbReference>
<dbReference type="InterPro" id="IPR000209">
    <property type="entry name" value="Peptidase_S8/S53_dom"/>
</dbReference>
<dbReference type="PANTHER" id="PTHR14218">
    <property type="entry name" value="PROTEASE S8 TRIPEPTIDYL PEPTIDASE I CLN2"/>
    <property type="match status" value="1"/>
</dbReference>
<dbReference type="PANTHER" id="PTHR14218:SF15">
    <property type="entry name" value="TRIPEPTIDYL-PEPTIDASE 1"/>
    <property type="match status" value="1"/>
</dbReference>
<evidence type="ECO:0000256" key="10">
    <source>
        <dbReference type="ARBA" id="ARBA00022825"/>
    </source>
</evidence>
<dbReference type="SMART" id="SM00944">
    <property type="entry name" value="Pro-kuma_activ"/>
    <property type="match status" value="1"/>
</dbReference>
<feature type="chain" id="PRO_5041908243" description="tripeptidyl-peptidase II" evidence="16">
    <location>
        <begin position="24"/>
        <end position="621"/>
    </location>
</feature>
<keyword evidence="14" id="KW-0325">Glycoprotein</keyword>
<feature type="binding site" evidence="15">
    <location>
        <position position="599"/>
    </location>
    <ligand>
        <name>Ca(2+)</name>
        <dbReference type="ChEBI" id="CHEBI:29108"/>
    </ligand>
</feature>
<evidence type="ECO:0000256" key="14">
    <source>
        <dbReference type="ARBA" id="ARBA00023180"/>
    </source>
</evidence>
<keyword evidence="12" id="KW-0843">Virulence</keyword>
<evidence type="ECO:0000256" key="13">
    <source>
        <dbReference type="ARBA" id="ARBA00023145"/>
    </source>
</evidence>
<comment type="cofactor">
    <cofactor evidence="15">
        <name>Ca(2+)</name>
        <dbReference type="ChEBI" id="CHEBI:29108"/>
    </cofactor>
    <text evidence="15">Binds 1 Ca(2+) ion per subunit.</text>
</comment>
<evidence type="ECO:0000313" key="18">
    <source>
        <dbReference type="EMBL" id="WFD38257.1"/>
    </source>
</evidence>
<dbReference type="AlphaFoldDB" id="A0AAF0F4J0"/>
<feature type="active site" description="Charge relay system" evidence="15">
    <location>
        <position position="312"/>
    </location>
</feature>
<comment type="catalytic activity">
    <reaction evidence="1">
        <text>Release of an N-terminal tripeptide from a polypeptide.</text>
        <dbReference type="EC" id="3.4.14.10"/>
    </reaction>
</comment>
<comment type="function">
    <text evidence="2">Secreted tripeptidyl-peptidase which degrades proteins at acidic pHs and is involved in virulence.</text>
</comment>
<dbReference type="RefSeq" id="XP_060121154.1">
    <property type="nucleotide sequence ID" value="XM_060265171.1"/>
</dbReference>
<dbReference type="Proteomes" id="UP001217754">
    <property type="component" value="Chromosome 2"/>
</dbReference>
<dbReference type="GeneID" id="85224855"/>
<dbReference type="Gene3D" id="3.40.50.200">
    <property type="entry name" value="Peptidase S8/S53 domain"/>
    <property type="match status" value="1"/>
</dbReference>
<keyword evidence="13" id="KW-0865">Zymogen</keyword>
<feature type="active site" description="Charge relay system" evidence="15">
    <location>
        <position position="535"/>
    </location>
</feature>
<feature type="binding site" evidence="15">
    <location>
        <position position="580"/>
    </location>
    <ligand>
        <name>Ca(2+)</name>
        <dbReference type="ChEBI" id="CHEBI:29108"/>
    </ligand>
</feature>
<evidence type="ECO:0000256" key="15">
    <source>
        <dbReference type="PROSITE-ProRule" id="PRU01032"/>
    </source>
</evidence>
<keyword evidence="10 15" id="KW-0720">Serine protease</keyword>